<dbReference type="PANTHER" id="PTHR35201:SF4">
    <property type="entry name" value="BETA-PINACENE SYNTHASE-RELATED"/>
    <property type="match status" value="1"/>
</dbReference>
<proteinExistence type="inferred from homology"/>
<keyword evidence="8" id="KW-1185">Reference proteome</keyword>
<sequence length="338" mass="38631">MPSKTFTATELCIPDVLRNWPWQRSINPYYDVCKAESAAWCESFKAFSPKAQDKFNRCDFNLLASLAFPKLDKDGCRVGCDLMNLFFLFDEYSDVTDADGVRKQADIIMDALRNPTLPRPNGEWVGGEIAKQYWENGIKTCTQTCQNRFIDTFQLYLNAVAQRAIDRDQQHIRGIDHYFELRRDTMGFKPAFAIVEAKMDIPDEVMNHPSILTISAACGDLMVIANDLYSYNVEQARGDEIHNLVSIVMHEHKCDLPSAMEWISDLNDRLVEDVLSALKEVPSFGNPAFDEQVAAYVDGLGNWVRAHDSWCFESERYFGKTGLEIQKRRVVDLLPKKV</sequence>
<dbReference type="EMBL" id="JASBNA010000006">
    <property type="protein sequence ID" value="KAK7691175.1"/>
    <property type="molecule type" value="Genomic_DNA"/>
</dbReference>
<evidence type="ECO:0000313" key="7">
    <source>
        <dbReference type="EMBL" id="KAK7691175.1"/>
    </source>
</evidence>
<evidence type="ECO:0000313" key="8">
    <source>
        <dbReference type="Proteomes" id="UP001385951"/>
    </source>
</evidence>
<dbReference type="SUPFAM" id="SSF48576">
    <property type="entry name" value="Terpenoid synthases"/>
    <property type="match status" value="1"/>
</dbReference>
<evidence type="ECO:0000256" key="5">
    <source>
        <dbReference type="ARBA" id="ARBA00023239"/>
    </source>
</evidence>
<evidence type="ECO:0000256" key="3">
    <source>
        <dbReference type="ARBA" id="ARBA00022723"/>
    </source>
</evidence>
<evidence type="ECO:0000256" key="6">
    <source>
        <dbReference type="RuleBase" id="RU366034"/>
    </source>
</evidence>
<dbReference type="SFLD" id="SFLDS00005">
    <property type="entry name" value="Isoprenoid_Synthase_Type_I"/>
    <property type="match status" value="1"/>
</dbReference>
<reference evidence="7 8" key="1">
    <citation type="submission" date="2022-09" db="EMBL/GenBank/DDBJ databases">
        <authorList>
            <person name="Palmer J.M."/>
        </authorList>
    </citation>
    <scope>NUCLEOTIDE SEQUENCE [LARGE SCALE GENOMIC DNA]</scope>
    <source>
        <strain evidence="7 8">DSM 7382</strain>
    </source>
</reference>
<keyword evidence="3 6" id="KW-0479">Metal-binding</keyword>
<keyword evidence="5 6" id="KW-0456">Lyase</keyword>
<dbReference type="PANTHER" id="PTHR35201">
    <property type="entry name" value="TERPENE SYNTHASE"/>
    <property type="match status" value="1"/>
</dbReference>
<comment type="caution">
    <text evidence="7">The sequence shown here is derived from an EMBL/GenBank/DDBJ whole genome shotgun (WGS) entry which is preliminary data.</text>
</comment>
<dbReference type="Gene3D" id="1.10.600.10">
    <property type="entry name" value="Farnesyl Diphosphate Synthase"/>
    <property type="match status" value="1"/>
</dbReference>
<dbReference type="InterPro" id="IPR008949">
    <property type="entry name" value="Isoprenoid_synthase_dom_sf"/>
</dbReference>
<protein>
    <recommendedName>
        <fullName evidence="6">Terpene synthase</fullName>
        <ecNumber evidence="6">4.2.3.-</ecNumber>
    </recommendedName>
</protein>
<evidence type="ECO:0000256" key="4">
    <source>
        <dbReference type="ARBA" id="ARBA00022842"/>
    </source>
</evidence>
<dbReference type="Pfam" id="PF19086">
    <property type="entry name" value="Terpene_syn_C_2"/>
    <property type="match status" value="1"/>
</dbReference>
<dbReference type="InterPro" id="IPR034686">
    <property type="entry name" value="Terpene_cyclase-like_2"/>
</dbReference>
<accession>A0AAW0GIY5</accession>
<keyword evidence="4 6" id="KW-0460">Magnesium</keyword>
<evidence type="ECO:0000256" key="1">
    <source>
        <dbReference type="ARBA" id="ARBA00001946"/>
    </source>
</evidence>
<gene>
    <name evidence="7" type="ORF">QCA50_006278</name>
</gene>
<name>A0AAW0GIY5_9APHY</name>
<dbReference type="SFLD" id="SFLDG01020">
    <property type="entry name" value="Terpene_Cyclase_Like_2"/>
    <property type="match status" value="1"/>
</dbReference>
<evidence type="ECO:0000256" key="2">
    <source>
        <dbReference type="ARBA" id="ARBA00006333"/>
    </source>
</evidence>
<comment type="similarity">
    <text evidence="2 6">Belongs to the terpene synthase family.</text>
</comment>
<dbReference type="GO" id="GO:0008299">
    <property type="term" value="P:isoprenoid biosynthetic process"/>
    <property type="evidence" value="ECO:0007669"/>
    <property type="project" value="UniProtKB-ARBA"/>
</dbReference>
<organism evidence="7 8">
    <name type="scientific">Cerrena zonata</name>
    <dbReference type="NCBI Taxonomy" id="2478898"/>
    <lineage>
        <taxon>Eukaryota</taxon>
        <taxon>Fungi</taxon>
        <taxon>Dikarya</taxon>
        <taxon>Basidiomycota</taxon>
        <taxon>Agaricomycotina</taxon>
        <taxon>Agaricomycetes</taxon>
        <taxon>Polyporales</taxon>
        <taxon>Cerrenaceae</taxon>
        <taxon>Cerrena</taxon>
    </lineage>
</organism>
<dbReference type="EC" id="4.2.3.-" evidence="6"/>
<dbReference type="Proteomes" id="UP001385951">
    <property type="component" value="Unassembled WGS sequence"/>
</dbReference>
<comment type="cofactor">
    <cofactor evidence="1 6">
        <name>Mg(2+)</name>
        <dbReference type="ChEBI" id="CHEBI:18420"/>
    </cofactor>
</comment>
<dbReference type="GO" id="GO:0046872">
    <property type="term" value="F:metal ion binding"/>
    <property type="evidence" value="ECO:0007669"/>
    <property type="project" value="UniProtKB-KW"/>
</dbReference>
<dbReference type="AlphaFoldDB" id="A0AAW0GIY5"/>
<dbReference type="GO" id="GO:0010333">
    <property type="term" value="F:terpene synthase activity"/>
    <property type="evidence" value="ECO:0007669"/>
    <property type="project" value="InterPro"/>
</dbReference>